<evidence type="ECO:0000313" key="2">
    <source>
        <dbReference type="EMBL" id="CEM41517.1"/>
    </source>
</evidence>
<accession>A0A0G4HBV0</accession>
<organism evidence="2">
    <name type="scientific">Chromera velia CCMP2878</name>
    <dbReference type="NCBI Taxonomy" id="1169474"/>
    <lineage>
        <taxon>Eukaryota</taxon>
        <taxon>Sar</taxon>
        <taxon>Alveolata</taxon>
        <taxon>Colpodellida</taxon>
        <taxon>Chromeraceae</taxon>
        <taxon>Chromera</taxon>
    </lineage>
</organism>
<protein>
    <submittedName>
        <fullName evidence="2">Uncharacterized protein</fullName>
    </submittedName>
</protein>
<dbReference type="VEuPathDB" id="CryptoDB:Cvel_26070"/>
<name>A0A0G4HBV0_9ALVE</name>
<evidence type="ECO:0000256" key="1">
    <source>
        <dbReference type="SAM" id="MobiDB-lite"/>
    </source>
</evidence>
<proteinExistence type="predicted"/>
<sequence>MPPGLGHGQDAGGRGGPGGGQVGGQMGGGNRGAGFQSGQGQYGQPQQIPMTAGGGYGGGRHDNRYSNMDESWG</sequence>
<dbReference type="AlphaFoldDB" id="A0A0G4HBV0"/>
<gene>
    <name evidence="2" type="ORF">Cvel_26070</name>
</gene>
<dbReference type="EMBL" id="CDMZ01002249">
    <property type="protein sequence ID" value="CEM41517.1"/>
    <property type="molecule type" value="Genomic_DNA"/>
</dbReference>
<reference evidence="2" key="1">
    <citation type="submission" date="2014-11" db="EMBL/GenBank/DDBJ databases">
        <authorList>
            <person name="Otto D Thomas"/>
            <person name="Naeem Raeece"/>
        </authorList>
    </citation>
    <scope>NUCLEOTIDE SEQUENCE</scope>
</reference>
<feature type="compositionally biased region" description="Gly residues" evidence="1">
    <location>
        <begin position="1"/>
        <end position="41"/>
    </location>
</feature>
<feature type="region of interest" description="Disordered" evidence="1">
    <location>
        <begin position="1"/>
        <end position="73"/>
    </location>
</feature>